<dbReference type="GO" id="GO:0005886">
    <property type="term" value="C:plasma membrane"/>
    <property type="evidence" value="ECO:0007669"/>
    <property type="project" value="UniProtKB-SubCell"/>
</dbReference>
<keyword evidence="5" id="KW-0378">Hydrolase</keyword>
<evidence type="ECO:0000313" key="9">
    <source>
        <dbReference type="EMBL" id="VAX41873.1"/>
    </source>
</evidence>
<organism evidence="9">
    <name type="scientific">hydrothermal vent metagenome</name>
    <dbReference type="NCBI Taxonomy" id="652676"/>
    <lineage>
        <taxon>unclassified sequences</taxon>
        <taxon>metagenomes</taxon>
        <taxon>ecological metagenomes</taxon>
    </lineage>
</organism>
<dbReference type="InterPro" id="IPR026392">
    <property type="entry name" value="Exo/Archaeosortase_dom"/>
</dbReference>
<feature type="transmembrane region" description="Helical" evidence="8">
    <location>
        <begin position="136"/>
        <end position="155"/>
    </location>
</feature>
<comment type="subcellular location">
    <subcellularLocation>
        <location evidence="1">Cell membrane</location>
        <topology evidence="1">Multi-pass membrane protein</topology>
    </subcellularLocation>
</comment>
<evidence type="ECO:0000256" key="5">
    <source>
        <dbReference type="ARBA" id="ARBA00022801"/>
    </source>
</evidence>
<name>A0A3B1DXM0_9ZZZZ</name>
<feature type="transmembrane region" description="Helical" evidence="8">
    <location>
        <begin position="88"/>
        <end position="105"/>
    </location>
</feature>
<reference evidence="9" key="1">
    <citation type="submission" date="2018-06" db="EMBL/GenBank/DDBJ databases">
        <authorList>
            <person name="Zhirakovskaya E."/>
        </authorList>
    </citation>
    <scope>NUCLEOTIDE SEQUENCE</scope>
</reference>
<keyword evidence="7 8" id="KW-0472">Membrane</keyword>
<dbReference type="NCBIfam" id="TIGR04178">
    <property type="entry name" value="exo_archaeo"/>
    <property type="match status" value="1"/>
</dbReference>
<gene>
    <name evidence="9" type="ORF">MNBD_PLANCTO02-1902</name>
</gene>
<accession>A0A3B1DXM0</accession>
<evidence type="ECO:0008006" key="10">
    <source>
        <dbReference type="Google" id="ProtNLM"/>
    </source>
</evidence>
<dbReference type="InterPro" id="IPR019127">
    <property type="entry name" value="Exosortase"/>
</dbReference>
<feature type="transmembrane region" description="Helical" evidence="8">
    <location>
        <begin position="167"/>
        <end position="191"/>
    </location>
</feature>
<feature type="non-terminal residue" evidence="9">
    <location>
        <position position="261"/>
    </location>
</feature>
<feature type="transmembrane region" description="Helical" evidence="8">
    <location>
        <begin position="59"/>
        <end position="76"/>
    </location>
</feature>
<protein>
    <recommendedName>
        <fullName evidence="10">Eight transmembrane protein EpsH</fullName>
    </recommendedName>
</protein>
<dbReference type="Pfam" id="PF09721">
    <property type="entry name" value="Exosortase_EpsH"/>
    <property type="match status" value="1"/>
</dbReference>
<dbReference type="AlphaFoldDB" id="A0A3B1DXM0"/>
<feature type="transmembrane region" description="Helical" evidence="8">
    <location>
        <begin position="232"/>
        <end position="258"/>
    </location>
</feature>
<feature type="transmembrane region" description="Helical" evidence="8">
    <location>
        <begin position="203"/>
        <end position="220"/>
    </location>
</feature>
<evidence type="ECO:0000256" key="8">
    <source>
        <dbReference type="SAM" id="Phobius"/>
    </source>
</evidence>
<dbReference type="GO" id="GO:0008233">
    <property type="term" value="F:peptidase activity"/>
    <property type="evidence" value="ECO:0007669"/>
    <property type="project" value="UniProtKB-KW"/>
</dbReference>
<evidence type="ECO:0000256" key="7">
    <source>
        <dbReference type="ARBA" id="ARBA00023136"/>
    </source>
</evidence>
<keyword evidence="6 8" id="KW-1133">Transmembrane helix</keyword>
<dbReference type="EMBL" id="UOGL01000595">
    <property type="protein sequence ID" value="VAX41873.1"/>
    <property type="molecule type" value="Genomic_DNA"/>
</dbReference>
<keyword evidence="4 8" id="KW-0812">Transmembrane</keyword>
<evidence type="ECO:0000256" key="2">
    <source>
        <dbReference type="ARBA" id="ARBA00022475"/>
    </source>
</evidence>
<evidence type="ECO:0000256" key="4">
    <source>
        <dbReference type="ARBA" id="ARBA00022692"/>
    </source>
</evidence>
<sequence>MSKLTTPALPPTTSHIRVETTDKSLVIPTWGYFTAAILLIVHAPLLVKLGERLWAMEHYQFFPIIPLGAAWLAYSRFKGIESLSQGKLIWRIPLWGMAITLYFFAARLNSPWLAAFSFQLSLWALISSLGGKQLCVAMLPAWFFLWLAVPLPLGIDVQLIQTMQQVATVWASGFLDVCGYRHLVAGVTVIFPERSFLVEEACSGIHSLFAVVACSLFYLLQSKRGIIRSIFIMISAIFWVVVANAFRVFLVTVLSIQWNLP</sequence>
<evidence type="ECO:0000256" key="6">
    <source>
        <dbReference type="ARBA" id="ARBA00022989"/>
    </source>
</evidence>
<keyword evidence="3" id="KW-0645">Protease</keyword>
<proteinExistence type="predicted"/>
<evidence type="ECO:0000256" key="1">
    <source>
        <dbReference type="ARBA" id="ARBA00004651"/>
    </source>
</evidence>
<keyword evidence="2" id="KW-1003">Cell membrane</keyword>
<evidence type="ECO:0000256" key="3">
    <source>
        <dbReference type="ARBA" id="ARBA00022670"/>
    </source>
</evidence>
<feature type="transmembrane region" description="Helical" evidence="8">
    <location>
        <begin position="30"/>
        <end position="47"/>
    </location>
</feature>
<dbReference type="GO" id="GO:0006508">
    <property type="term" value="P:proteolysis"/>
    <property type="evidence" value="ECO:0007669"/>
    <property type="project" value="UniProtKB-KW"/>
</dbReference>